<dbReference type="OrthoDB" id="8772825at2"/>
<proteinExistence type="predicted"/>
<dbReference type="EMBL" id="CP003746">
    <property type="protein sequence ID" value="AFV00320.1"/>
    <property type="molecule type" value="Genomic_DNA"/>
</dbReference>
<protein>
    <recommendedName>
        <fullName evidence="3">Lipoprotein</fullName>
    </recommendedName>
</protein>
<name>K4KMB5_SIMAS</name>
<dbReference type="KEGG" id="saga:M5M_15935"/>
<evidence type="ECO:0000313" key="1">
    <source>
        <dbReference type="EMBL" id="AFV00320.1"/>
    </source>
</evidence>
<evidence type="ECO:0008006" key="3">
    <source>
        <dbReference type="Google" id="ProtNLM"/>
    </source>
</evidence>
<dbReference type="RefSeq" id="WP_015048472.1">
    <property type="nucleotide sequence ID" value="NC_018868.3"/>
</dbReference>
<dbReference type="PROSITE" id="PS51257">
    <property type="entry name" value="PROKAR_LIPOPROTEIN"/>
    <property type="match status" value="1"/>
</dbReference>
<dbReference type="STRING" id="1117647.M5M_15935"/>
<organism evidence="1 2">
    <name type="scientific">Simiduia agarivorans (strain DSM 21679 / JCM 13881 / BCRC 17597 / SA1)</name>
    <dbReference type="NCBI Taxonomy" id="1117647"/>
    <lineage>
        <taxon>Bacteria</taxon>
        <taxon>Pseudomonadati</taxon>
        <taxon>Pseudomonadota</taxon>
        <taxon>Gammaproteobacteria</taxon>
        <taxon>Cellvibrionales</taxon>
        <taxon>Cellvibrionaceae</taxon>
        <taxon>Simiduia</taxon>
    </lineage>
</organism>
<dbReference type="Proteomes" id="UP000000466">
    <property type="component" value="Chromosome"/>
</dbReference>
<sequence length="191" mass="21129">MNVKHVGLLFLVLASVLSGCSINHPVAKDYPDYLVEHGQVGNLPKTSLESTYGIDEQTEKHRYEFRAASVGYAHLWIVEFGKILEQTLNAPYVQESFGKLEKASATDAGNAIEFTLNSYEFKDYRAYVSMNIAMSKNGKEVLNKNYTSEGSSKGGQMWGAGPFGMKSATLDSTRSAIDKILTQFINDIPQE</sequence>
<dbReference type="eggNOG" id="ENOG5032ZRC">
    <property type="taxonomic scope" value="Bacteria"/>
</dbReference>
<dbReference type="AlphaFoldDB" id="K4KMB5"/>
<gene>
    <name evidence="1" type="ordered locus">M5M_15935</name>
</gene>
<dbReference type="HOGENOM" id="CLU_1420588_0_0_6"/>
<evidence type="ECO:0000313" key="2">
    <source>
        <dbReference type="Proteomes" id="UP000000466"/>
    </source>
</evidence>
<reference evidence="1 2" key="1">
    <citation type="journal article" date="2013" name="Genome Announc.">
        <title>Complete genome sequence of Simiduia agarivorans SA1(T), a marine bacterium able to degrade a variety of polysaccharides.</title>
        <authorList>
            <person name="Lin S.Y."/>
            <person name="Shieh W.Y."/>
            <person name="Chen J.S."/>
            <person name="Tang S.L."/>
        </authorList>
    </citation>
    <scope>NUCLEOTIDE SEQUENCE [LARGE SCALE GENOMIC DNA]</scope>
    <source>
        <strain evidence="2">DSM 21679 / JCM 13881 / BCRC 17597 / SA1</strain>
    </source>
</reference>
<keyword evidence="2" id="KW-1185">Reference proteome</keyword>
<accession>K4KMB5</accession>